<comment type="similarity">
    <text evidence="2">Belongs to the cytochrome c family. PetJ subfamily.</text>
</comment>
<dbReference type="EMBL" id="JAHHHW010000138">
    <property type="protein sequence ID" value="MBW4434657.1"/>
    <property type="molecule type" value="Genomic_DNA"/>
</dbReference>
<reference evidence="12" key="1">
    <citation type="submission" date="2021-05" db="EMBL/GenBank/DDBJ databases">
        <authorList>
            <person name="Pietrasiak N."/>
            <person name="Ward R."/>
            <person name="Stajich J.E."/>
            <person name="Kurbessoian T."/>
        </authorList>
    </citation>
    <scope>NUCLEOTIDE SEQUENCE</scope>
    <source>
        <strain evidence="12">HA4357-MV3</strain>
    </source>
</reference>
<dbReference type="PANTHER" id="PTHR34688:SF2">
    <property type="entry name" value="CYTOCHROME C6, CHLOROPLASTIC"/>
    <property type="match status" value="1"/>
</dbReference>
<dbReference type="GO" id="GO:0005506">
    <property type="term" value="F:iron ion binding"/>
    <property type="evidence" value="ECO:0007669"/>
    <property type="project" value="InterPro"/>
</dbReference>
<sequence length="114" mass="12553">MRLLLLFLLFAIALFIFIFTSPAQAAEISGAAKIFASNCASCHIGGGNVLIAEKTLRKEALQKYLENYNADSLAAIIHQVQNGKNAMPAFKSKLSEDEIIEVATYIFEKAERGW</sequence>
<dbReference type="GO" id="GO:0009055">
    <property type="term" value="F:electron transfer activity"/>
    <property type="evidence" value="ECO:0007669"/>
    <property type="project" value="InterPro"/>
</dbReference>
<comment type="caution">
    <text evidence="12">The sequence shown here is derived from an EMBL/GenBank/DDBJ whole genome shotgun (WGS) entry which is preliminary data.</text>
</comment>
<keyword evidence="6" id="KW-0249">Electron transport</keyword>
<proteinExistence type="inferred from homology"/>
<name>A0A9E3HCD0_9NOST</name>
<gene>
    <name evidence="12" type="ORF">KME28_23825</name>
</gene>
<dbReference type="PRINTS" id="PR00605">
    <property type="entry name" value="CYTCHROMECIC"/>
</dbReference>
<reference evidence="12" key="2">
    <citation type="journal article" date="2022" name="Microbiol. Resour. Announc.">
        <title>Metagenome Sequencing to Explore Phylogenomics of Terrestrial Cyanobacteria.</title>
        <authorList>
            <person name="Ward R.D."/>
            <person name="Stajich J.E."/>
            <person name="Johansen J.R."/>
            <person name="Huntemann M."/>
            <person name="Clum A."/>
            <person name="Foster B."/>
            <person name="Foster B."/>
            <person name="Roux S."/>
            <person name="Palaniappan K."/>
            <person name="Varghese N."/>
            <person name="Mukherjee S."/>
            <person name="Reddy T.B.K."/>
            <person name="Daum C."/>
            <person name="Copeland A."/>
            <person name="Chen I.A."/>
            <person name="Ivanova N.N."/>
            <person name="Kyrpides N.C."/>
            <person name="Shapiro N."/>
            <person name="Eloe-Fadrosh E.A."/>
            <person name="Pietrasiak N."/>
        </authorList>
    </citation>
    <scope>NUCLEOTIDE SEQUENCE</scope>
    <source>
        <strain evidence="12">HA4357-MV3</strain>
    </source>
</reference>
<keyword evidence="10" id="KW-0732">Signal</keyword>
<keyword evidence="5 9" id="KW-0479">Metal-binding</keyword>
<evidence type="ECO:0000256" key="5">
    <source>
        <dbReference type="ARBA" id="ARBA00022723"/>
    </source>
</evidence>
<keyword evidence="8" id="KW-0793">Thylakoid</keyword>
<dbReference type="InterPro" id="IPR036909">
    <property type="entry name" value="Cyt_c-like_dom_sf"/>
</dbReference>
<evidence type="ECO:0000256" key="6">
    <source>
        <dbReference type="ARBA" id="ARBA00022982"/>
    </source>
</evidence>
<evidence type="ECO:0000256" key="1">
    <source>
        <dbReference type="ARBA" id="ARBA00004518"/>
    </source>
</evidence>
<dbReference type="Pfam" id="PF13442">
    <property type="entry name" value="Cytochrome_CBB3"/>
    <property type="match status" value="1"/>
</dbReference>
<evidence type="ECO:0000256" key="10">
    <source>
        <dbReference type="SAM" id="SignalP"/>
    </source>
</evidence>
<organism evidence="12 13">
    <name type="scientific">Pelatocladus maniniholoensis HA4357-MV3</name>
    <dbReference type="NCBI Taxonomy" id="1117104"/>
    <lineage>
        <taxon>Bacteria</taxon>
        <taxon>Bacillati</taxon>
        <taxon>Cyanobacteriota</taxon>
        <taxon>Cyanophyceae</taxon>
        <taxon>Nostocales</taxon>
        <taxon>Nostocaceae</taxon>
        <taxon>Pelatocladus</taxon>
    </lineage>
</organism>
<dbReference type="NCBIfam" id="NF045930">
    <property type="entry name" value="Cytc6PetJCyano"/>
    <property type="match status" value="1"/>
</dbReference>
<comment type="subcellular location">
    <subcellularLocation>
        <location evidence="1">Cellular thylakoid lumen</location>
    </subcellularLocation>
</comment>
<protein>
    <submittedName>
        <fullName evidence="12">C-type cytochrome</fullName>
    </submittedName>
</protein>
<evidence type="ECO:0000256" key="7">
    <source>
        <dbReference type="ARBA" id="ARBA00023004"/>
    </source>
</evidence>
<dbReference type="PROSITE" id="PS51007">
    <property type="entry name" value="CYTC"/>
    <property type="match status" value="1"/>
</dbReference>
<dbReference type="Gene3D" id="1.10.760.10">
    <property type="entry name" value="Cytochrome c-like domain"/>
    <property type="match status" value="1"/>
</dbReference>
<accession>A0A9E3HCD0</accession>
<dbReference type="InterPro" id="IPR008168">
    <property type="entry name" value="Cyt_C_IC"/>
</dbReference>
<evidence type="ECO:0000313" key="13">
    <source>
        <dbReference type="Proteomes" id="UP000813215"/>
    </source>
</evidence>
<evidence type="ECO:0000256" key="8">
    <source>
        <dbReference type="ARBA" id="ARBA00023078"/>
    </source>
</evidence>
<feature type="chain" id="PRO_5039041257" evidence="10">
    <location>
        <begin position="26"/>
        <end position="114"/>
    </location>
</feature>
<dbReference type="InterPro" id="IPR023655">
    <property type="entry name" value="Cyt_C6"/>
</dbReference>
<dbReference type="GO" id="GO:0020037">
    <property type="term" value="F:heme binding"/>
    <property type="evidence" value="ECO:0007669"/>
    <property type="project" value="InterPro"/>
</dbReference>
<evidence type="ECO:0000256" key="2">
    <source>
        <dbReference type="ARBA" id="ARBA00009650"/>
    </source>
</evidence>
<feature type="domain" description="Cytochrome c" evidence="11">
    <location>
        <begin position="26"/>
        <end position="110"/>
    </location>
</feature>
<evidence type="ECO:0000313" key="12">
    <source>
        <dbReference type="EMBL" id="MBW4434657.1"/>
    </source>
</evidence>
<evidence type="ECO:0000259" key="11">
    <source>
        <dbReference type="PROSITE" id="PS51007"/>
    </source>
</evidence>
<dbReference type="SUPFAM" id="SSF46626">
    <property type="entry name" value="Cytochrome c"/>
    <property type="match status" value="1"/>
</dbReference>
<keyword evidence="4 9" id="KW-0349">Heme</keyword>
<evidence type="ECO:0000256" key="3">
    <source>
        <dbReference type="ARBA" id="ARBA00022448"/>
    </source>
</evidence>
<dbReference type="InterPro" id="IPR009056">
    <property type="entry name" value="Cyt_c-like_dom"/>
</dbReference>
<keyword evidence="7 9" id="KW-0408">Iron</keyword>
<dbReference type="GO" id="GO:0031979">
    <property type="term" value="C:plasma membrane-derived thylakoid lumen"/>
    <property type="evidence" value="ECO:0007669"/>
    <property type="project" value="UniProtKB-SubCell"/>
</dbReference>
<dbReference type="Proteomes" id="UP000813215">
    <property type="component" value="Unassembled WGS sequence"/>
</dbReference>
<keyword evidence="3" id="KW-0813">Transport</keyword>
<evidence type="ECO:0000256" key="4">
    <source>
        <dbReference type="ARBA" id="ARBA00022617"/>
    </source>
</evidence>
<dbReference type="AlphaFoldDB" id="A0A9E3HCD0"/>
<feature type="signal peptide" evidence="10">
    <location>
        <begin position="1"/>
        <end position="25"/>
    </location>
</feature>
<dbReference type="PANTHER" id="PTHR34688">
    <property type="entry name" value="CYTOCHROME C6, CHLOROPLASTIC"/>
    <property type="match status" value="1"/>
</dbReference>
<evidence type="ECO:0000256" key="9">
    <source>
        <dbReference type="PROSITE-ProRule" id="PRU00433"/>
    </source>
</evidence>